<accession>A0A818L3I1</accession>
<name>A0A818L3I1_9BILA</name>
<proteinExistence type="predicted"/>
<gene>
    <name evidence="1" type="ORF">KIK155_LOCUS19072</name>
</gene>
<organism evidence="1 2">
    <name type="scientific">Rotaria socialis</name>
    <dbReference type="NCBI Taxonomy" id="392032"/>
    <lineage>
        <taxon>Eukaryota</taxon>
        <taxon>Metazoa</taxon>
        <taxon>Spiralia</taxon>
        <taxon>Gnathifera</taxon>
        <taxon>Rotifera</taxon>
        <taxon>Eurotatoria</taxon>
        <taxon>Bdelloidea</taxon>
        <taxon>Philodinida</taxon>
        <taxon>Philodinidae</taxon>
        <taxon>Rotaria</taxon>
    </lineage>
</organism>
<comment type="caution">
    <text evidence="1">The sequence shown here is derived from an EMBL/GenBank/DDBJ whole genome shotgun (WGS) entry which is preliminary data.</text>
</comment>
<dbReference type="Proteomes" id="UP000663865">
    <property type="component" value="Unassembled WGS sequence"/>
</dbReference>
<dbReference type="AlphaFoldDB" id="A0A818L3I1"/>
<reference evidence="1" key="1">
    <citation type="submission" date="2021-02" db="EMBL/GenBank/DDBJ databases">
        <authorList>
            <person name="Nowell W R."/>
        </authorList>
    </citation>
    <scope>NUCLEOTIDE SEQUENCE</scope>
</reference>
<evidence type="ECO:0000313" key="1">
    <source>
        <dbReference type="EMBL" id="CAF3563662.1"/>
    </source>
</evidence>
<sequence length="106" mass="11619">MLCVFCCRQVDLVIASDPPGKSDDSVVSWSGPSSQNDANAYIQAVQNFWTDDRLAGAAPKPMPPGANNENSDKFFGSGGQSVIQLCKLWLKYAFCFVLLYYCSHCI</sequence>
<protein>
    <submittedName>
        <fullName evidence="1">Uncharacterized protein</fullName>
    </submittedName>
</protein>
<dbReference type="EMBL" id="CAJNYV010003391">
    <property type="protein sequence ID" value="CAF3563662.1"/>
    <property type="molecule type" value="Genomic_DNA"/>
</dbReference>
<evidence type="ECO:0000313" key="2">
    <source>
        <dbReference type="Proteomes" id="UP000663865"/>
    </source>
</evidence>